<dbReference type="OrthoDB" id="583824at2"/>
<proteinExistence type="predicted"/>
<dbReference type="EMBL" id="CP009962">
    <property type="protein sequence ID" value="AIY42073.1"/>
    <property type="molecule type" value="Genomic_DNA"/>
</dbReference>
<evidence type="ECO:0000313" key="2">
    <source>
        <dbReference type="EMBL" id="AIY42073.1"/>
    </source>
</evidence>
<dbReference type="Pfam" id="PF14311">
    <property type="entry name" value="DUF4379"/>
    <property type="match status" value="1"/>
</dbReference>
<dbReference type="InterPro" id="IPR025487">
    <property type="entry name" value="DUF4379"/>
</dbReference>
<name>A0A0A1FBE6_9BURK</name>
<gene>
    <name evidence="2" type="ORF">LT85_2915</name>
</gene>
<evidence type="ECO:0000313" key="3">
    <source>
        <dbReference type="Proteomes" id="UP000030302"/>
    </source>
</evidence>
<dbReference type="HOGENOM" id="CLU_046390_0_0_4"/>
<feature type="domain" description="Treble clef zinc finger" evidence="1">
    <location>
        <begin position="175"/>
        <end position="217"/>
    </location>
</feature>
<dbReference type="AlphaFoldDB" id="A0A0A1FBE6"/>
<keyword evidence="3" id="KW-1185">Reference proteome</keyword>
<protein>
    <recommendedName>
        <fullName evidence="1">Treble clef zinc finger domain-containing protein</fullName>
    </recommendedName>
</protein>
<dbReference type="Proteomes" id="UP000030302">
    <property type="component" value="Chromosome"/>
</dbReference>
<dbReference type="STRING" id="279058.LT85_2915"/>
<sequence length="500" mass="56784">MTSPKKTATRLVTGIAKLRDRYPLAGQAAATRRKNGLLLLRGISKLHSGECLATSVDKTVGQLYRLRCAHGHEWDAELRQLYKGAWCSACVFQSYRLTIEDMQERAGKRGGLCLSTQYVNAHTRLQWQCEVGHQWLATPHNIRGGRWCPKCRGYLPAEEQIALLARIAQERGGKLLSTVYGGSDELLQWRCAEGHTWMSTPGSVKNGKSWCPKCRGRYPKKEMLAQYRQIARERGGELLSTHFVSTQDNLTWRCCDGHTWEAQPNNIKLGTWCPKCHGFCTDEEHYAILCELALARGGRLLSERYLGPDHKLTWACHRGHTWNATRTSVKLNGRWCPRCRILDTNGPKQMQKYLAVARERGGQCLSTEYMTSHKQMQWQCAEGHIFSATPSNVMGGKWCPRCIGRMSAEEHYAQLTQLARERGGKLLSERFVSLDKKMTWLCHRGHAWRAIPSSVKRGTWCKQCAILEKCGPRSAWKYLSPSDQRDDLVFSSGEADNKKI</sequence>
<organism evidence="2 3">
    <name type="scientific">Collimonas arenae</name>
    <dbReference type="NCBI Taxonomy" id="279058"/>
    <lineage>
        <taxon>Bacteria</taxon>
        <taxon>Pseudomonadati</taxon>
        <taxon>Pseudomonadota</taxon>
        <taxon>Betaproteobacteria</taxon>
        <taxon>Burkholderiales</taxon>
        <taxon>Oxalobacteraceae</taxon>
        <taxon>Collimonas</taxon>
    </lineage>
</organism>
<reference evidence="3" key="1">
    <citation type="journal article" date="2014" name="Soil Biol. Biochem.">
        <title>Structure and function of bacterial communities in ageing soils: Insights from the Mendocino ecological staircase.</title>
        <authorList>
            <person name="Uroz S."/>
            <person name="Tech J.J."/>
            <person name="Sawaya N.A."/>
            <person name="Frey-Klett P."/>
            <person name="Leveau J.H.J."/>
        </authorList>
    </citation>
    <scope>NUCLEOTIDE SEQUENCE [LARGE SCALE GENOMIC DNA]</scope>
    <source>
        <strain evidence="3">Cal35</strain>
    </source>
</reference>
<accession>A0A0A1FBE6</accession>
<dbReference type="RefSeq" id="WP_156117535.1">
    <property type="nucleotide sequence ID" value="NZ_CP009962.1"/>
</dbReference>
<evidence type="ECO:0000259" key="1">
    <source>
        <dbReference type="Pfam" id="PF14311"/>
    </source>
</evidence>
<dbReference type="KEGG" id="care:LT85_2915"/>